<keyword evidence="4" id="KW-0418">Kinase</keyword>
<accession>A0ABT8F8Y3</accession>
<dbReference type="InterPro" id="IPR003594">
    <property type="entry name" value="HATPase_dom"/>
</dbReference>
<keyword evidence="3" id="KW-0808">Transferase</keyword>
<proteinExistence type="predicted"/>
<keyword evidence="6" id="KW-0472">Membrane</keyword>
<gene>
    <name evidence="8" type="ORF">QWY31_14215</name>
</gene>
<comment type="caution">
    <text evidence="8">The sequence shown here is derived from an EMBL/GenBank/DDBJ whole genome shotgun (WGS) entry which is preliminary data.</text>
</comment>
<dbReference type="InterPro" id="IPR036890">
    <property type="entry name" value="HATPase_C_sf"/>
</dbReference>
<dbReference type="EC" id="2.7.13.3" evidence="2"/>
<protein>
    <recommendedName>
        <fullName evidence="2">histidine kinase</fullName>
        <ecNumber evidence="2">2.7.13.3</ecNumber>
    </recommendedName>
</protein>
<keyword evidence="5" id="KW-0902">Two-component regulatory system</keyword>
<keyword evidence="6" id="KW-0812">Transmembrane</keyword>
<evidence type="ECO:0000313" key="8">
    <source>
        <dbReference type="EMBL" id="MDN4166661.1"/>
    </source>
</evidence>
<evidence type="ECO:0000259" key="7">
    <source>
        <dbReference type="PROSITE" id="PS50109"/>
    </source>
</evidence>
<keyword evidence="8" id="KW-0067">ATP-binding</keyword>
<dbReference type="GO" id="GO:0005524">
    <property type="term" value="F:ATP binding"/>
    <property type="evidence" value="ECO:0007669"/>
    <property type="project" value="UniProtKB-KW"/>
</dbReference>
<evidence type="ECO:0000256" key="1">
    <source>
        <dbReference type="ARBA" id="ARBA00000085"/>
    </source>
</evidence>
<organism evidence="8 9">
    <name type="scientific">Shiella aurantiaca</name>
    <dbReference type="NCBI Taxonomy" id="3058365"/>
    <lineage>
        <taxon>Bacteria</taxon>
        <taxon>Pseudomonadati</taxon>
        <taxon>Bacteroidota</taxon>
        <taxon>Cytophagia</taxon>
        <taxon>Cytophagales</taxon>
        <taxon>Shiellaceae</taxon>
        <taxon>Shiella</taxon>
    </lineage>
</organism>
<keyword evidence="6" id="KW-1133">Transmembrane helix</keyword>
<evidence type="ECO:0000256" key="4">
    <source>
        <dbReference type="ARBA" id="ARBA00022777"/>
    </source>
</evidence>
<dbReference type="PANTHER" id="PTHR24421">
    <property type="entry name" value="NITRATE/NITRITE SENSOR PROTEIN NARX-RELATED"/>
    <property type="match status" value="1"/>
</dbReference>
<comment type="catalytic activity">
    <reaction evidence="1">
        <text>ATP + protein L-histidine = ADP + protein N-phospho-L-histidine.</text>
        <dbReference type="EC" id="2.7.13.3"/>
    </reaction>
</comment>
<reference evidence="8" key="1">
    <citation type="submission" date="2023-06" db="EMBL/GenBank/DDBJ databases">
        <title>Cytophagales bacterium Strain LB-30, isolated from soil.</title>
        <authorList>
            <person name="Liu B."/>
        </authorList>
    </citation>
    <scope>NUCLEOTIDE SEQUENCE</scope>
    <source>
        <strain evidence="8">LB-30</strain>
    </source>
</reference>
<dbReference type="PROSITE" id="PS50109">
    <property type="entry name" value="HIS_KIN"/>
    <property type="match status" value="1"/>
</dbReference>
<evidence type="ECO:0000256" key="2">
    <source>
        <dbReference type="ARBA" id="ARBA00012438"/>
    </source>
</evidence>
<evidence type="ECO:0000256" key="5">
    <source>
        <dbReference type="ARBA" id="ARBA00023012"/>
    </source>
</evidence>
<dbReference type="InterPro" id="IPR005467">
    <property type="entry name" value="His_kinase_dom"/>
</dbReference>
<dbReference type="EMBL" id="JAUHJS010000007">
    <property type="protein sequence ID" value="MDN4166661.1"/>
    <property type="molecule type" value="Genomic_DNA"/>
</dbReference>
<evidence type="ECO:0000313" key="9">
    <source>
        <dbReference type="Proteomes" id="UP001168552"/>
    </source>
</evidence>
<dbReference type="Proteomes" id="UP001168552">
    <property type="component" value="Unassembled WGS sequence"/>
</dbReference>
<feature type="domain" description="Histidine kinase" evidence="7">
    <location>
        <begin position="69"/>
        <end position="247"/>
    </location>
</feature>
<dbReference type="Pfam" id="PF02518">
    <property type="entry name" value="HATPase_c"/>
    <property type="match status" value="1"/>
</dbReference>
<keyword evidence="8" id="KW-0547">Nucleotide-binding</keyword>
<name>A0ABT8F8Y3_9BACT</name>
<dbReference type="InterPro" id="IPR050482">
    <property type="entry name" value="Sensor_HK_TwoCompSys"/>
</dbReference>
<keyword evidence="9" id="KW-1185">Reference proteome</keyword>
<dbReference type="CDD" id="cd16917">
    <property type="entry name" value="HATPase_UhpB-NarQ-NarX-like"/>
    <property type="match status" value="1"/>
</dbReference>
<feature type="transmembrane region" description="Helical" evidence="6">
    <location>
        <begin position="6"/>
        <end position="32"/>
    </location>
</feature>
<dbReference type="SUPFAM" id="SSF55874">
    <property type="entry name" value="ATPase domain of HSP90 chaperone/DNA topoisomerase II/histidine kinase"/>
    <property type="match status" value="1"/>
</dbReference>
<dbReference type="PANTHER" id="PTHR24421:SF10">
    <property type="entry name" value="NITRATE_NITRITE SENSOR PROTEIN NARQ"/>
    <property type="match status" value="1"/>
</dbReference>
<dbReference type="Gene3D" id="3.30.565.10">
    <property type="entry name" value="Histidine kinase-like ATPase, C-terminal domain"/>
    <property type="match status" value="1"/>
</dbReference>
<evidence type="ECO:0000256" key="3">
    <source>
        <dbReference type="ARBA" id="ARBA00022679"/>
    </source>
</evidence>
<sequence>MPEDFSQISFIIIASACLVFAMTSFIAFMVVYHRGKQLKNKQHVQQLTLEFQKALADSEREIQEQTFTHVGQELHDNVGQLLSLIKLTLSRPDEEARNESRHLLAQCIKEVREMSQSLNLHWAHALSLNDFLEGELLKVKRATQITTSLEGESRLDLQDVQKKIILFRILQECLHNILKHAQAHHLRVQLEGRHITLHDDGIGFNEEEVKLGAGLANMRHRASLIGARMVWYSESGKGTQVQISFNL</sequence>
<dbReference type="RefSeq" id="WP_320005199.1">
    <property type="nucleotide sequence ID" value="NZ_JAUHJS010000007.1"/>
</dbReference>
<evidence type="ECO:0000256" key="6">
    <source>
        <dbReference type="SAM" id="Phobius"/>
    </source>
</evidence>